<evidence type="ECO:0000313" key="2">
    <source>
        <dbReference type="Proteomes" id="UP000485058"/>
    </source>
</evidence>
<proteinExistence type="predicted"/>
<dbReference type="AlphaFoldDB" id="A0A6A0A6S6"/>
<dbReference type="Proteomes" id="UP000485058">
    <property type="component" value="Unassembled WGS sequence"/>
</dbReference>
<accession>A0A6A0A6S6</accession>
<protein>
    <submittedName>
        <fullName evidence="1">Uncharacterized protein</fullName>
    </submittedName>
</protein>
<organism evidence="1 2">
    <name type="scientific">Haematococcus lacustris</name>
    <name type="common">Green alga</name>
    <name type="synonym">Haematococcus pluvialis</name>
    <dbReference type="NCBI Taxonomy" id="44745"/>
    <lineage>
        <taxon>Eukaryota</taxon>
        <taxon>Viridiplantae</taxon>
        <taxon>Chlorophyta</taxon>
        <taxon>core chlorophytes</taxon>
        <taxon>Chlorophyceae</taxon>
        <taxon>CS clade</taxon>
        <taxon>Chlamydomonadales</taxon>
        <taxon>Haematococcaceae</taxon>
        <taxon>Haematococcus</taxon>
    </lineage>
</organism>
<evidence type="ECO:0000313" key="1">
    <source>
        <dbReference type="EMBL" id="GFH28225.1"/>
    </source>
</evidence>
<gene>
    <name evidence="1" type="ORF">HaLaN_26680</name>
</gene>
<dbReference type="EMBL" id="BLLF01003789">
    <property type="protein sequence ID" value="GFH28225.1"/>
    <property type="molecule type" value="Genomic_DNA"/>
</dbReference>
<keyword evidence="2" id="KW-1185">Reference proteome</keyword>
<comment type="caution">
    <text evidence="1">The sequence shown here is derived from an EMBL/GenBank/DDBJ whole genome shotgun (WGS) entry which is preliminary data.</text>
</comment>
<name>A0A6A0A6S6_HAELA</name>
<reference evidence="1 2" key="1">
    <citation type="submission" date="2020-02" db="EMBL/GenBank/DDBJ databases">
        <title>Draft genome sequence of Haematococcus lacustris strain NIES-144.</title>
        <authorList>
            <person name="Morimoto D."/>
            <person name="Nakagawa S."/>
            <person name="Yoshida T."/>
            <person name="Sawayama S."/>
        </authorList>
    </citation>
    <scope>NUCLEOTIDE SEQUENCE [LARGE SCALE GENOMIC DNA]</scope>
    <source>
        <strain evidence="1 2">NIES-144</strain>
    </source>
</reference>
<sequence length="75" mass="8432">MCSSLTPLLVFSDVVVQRLLLRTILERVTIAGRAIVDGEASKYMRLPCVFKLLQHDEAMPGLNGIMYHWQGSLKT</sequence>